<evidence type="ECO:0008006" key="5">
    <source>
        <dbReference type="Google" id="ProtNLM"/>
    </source>
</evidence>
<feature type="chain" id="PRO_5045674589" description="Outer membrane protein beta-barrel domain-containing protein" evidence="2">
    <location>
        <begin position="25"/>
        <end position="366"/>
    </location>
</feature>
<sequence>MKSSCIILSVAGLLGLQLAQPAAAQHTLKDSVIISFNEQTKMVIYGTDRKEIEKLSQYDFNRLIKDVLSKLDSVTPSNGVSKDWVDGQHYLKEEAKKPKAEEQRQEDKRPSGKGQVAPDDDAGFDEGETIIRVTKTFRTSDGYQEVTTDTVVVSPQIRRIRRSPRQGIDFKIGLNTYGDRSPEGYRPEEFDLRPGASRYISLGGVKSIPLVRGRRSGFFMDLGLDISWYNLMFQGNEVIRKEDQRVAFPTLPDGNGVLALKKSKLVAPHVNLSVMPTLTFAGSVFSHVSAGMYAGYRLGGYHTSKPVGGAKSKVSGDYYMRDIRYGAAFELGLRAFPDLFVNYDFNSLFEAGRGPQVRMLSFGLRI</sequence>
<proteinExistence type="predicted"/>
<comment type="caution">
    <text evidence="3">The sequence shown here is derived from an EMBL/GenBank/DDBJ whole genome shotgun (WGS) entry which is preliminary data.</text>
</comment>
<dbReference type="Proteomes" id="UP001501508">
    <property type="component" value="Unassembled WGS sequence"/>
</dbReference>
<feature type="region of interest" description="Disordered" evidence="1">
    <location>
        <begin position="93"/>
        <end position="125"/>
    </location>
</feature>
<keyword evidence="2" id="KW-0732">Signal</keyword>
<evidence type="ECO:0000313" key="3">
    <source>
        <dbReference type="EMBL" id="GAA4447329.1"/>
    </source>
</evidence>
<evidence type="ECO:0000256" key="2">
    <source>
        <dbReference type="SAM" id="SignalP"/>
    </source>
</evidence>
<feature type="compositionally biased region" description="Basic and acidic residues" evidence="1">
    <location>
        <begin position="93"/>
        <end position="110"/>
    </location>
</feature>
<protein>
    <recommendedName>
        <fullName evidence="5">Outer membrane protein beta-barrel domain-containing protein</fullName>
    </recommendedName>
</protein>
<gene>
    <name evidence="3" type="ORF">GCM10023091_42010</name>
</gene>
<evidence type="ECO:0000256" key="1">
    <source>
        <dbReference type="SAM" id="MobiDB-lite"/>
    </source>
</evidence>
<keyword evidence="4" id="KW-1185">Reference proteome</keyword>
<accession>A0ABP8ME15</accession>
<dbReference type="EMBL" id="BAABEY010000036">
    <property type="protein sequence ID" value="GAA4447329.1"/>
    <property type="molecule type" value="Genomic_DNA"/>
</dbReference>
<evidence type="ECO:0000313" key="4">
    <source>
        <dbReference type="Proteomes" id="UP001501508"/>
    </source>
</evidence>
<dbReference type="RefSeq" id="WP_345032887.1">
    <property type="nucleotide sequence ID" value="NZ_BAABEY010000036.1"/>
</dbReference>
<feature type="signal peptide" evidence="2">
    <location>
        <begin position="1"/>
        <end position="24"/>
    </location>
</feature>
<organism evidence="3 4">
    <name type="scientific">Ravibacter arvi</name>
    <dbReference type="NCBI Taxonomy" id="2051041"/>
    <lineage>
        <taxon>Bacteria</taxon>
        <taxon>Pseudomonadati</taxon>
        <taxon>Bacteroidota</taxon>
        <taxon>Cytophagia</taxon>
        <taxon>Cytophagales</taxon>
        <taxon>Spirosomataceae</taxon>
        <taxon>Ravibacter</taxon>
    </lineage>
</organism>
<reference evidence="4" key="1">
    <citation type="journal article" date="2019" name="Int. J. Syst. Evol. Microbiol.">
        <title>The Global Catalogue of Microorganisms (GCM) 10K type strain sequencing project: providing services to taxonomists for standard genome sequencing and annotation.</title>
        <authorList>
            <consortium name="The Broad Institute Genomics Platform"/>
            <consortium name="The Broad Institute Genome Sequencing Center for Infectious Disease"/>
            <person name="Wu L."/>
            <person name="Ma J."/>
        </authorList>
    </citation>
    <scope>NUCLEOTIDE SEQUENCE [LARGE SCALE GENOMIC DNA]</scope>
    <source>
        <strain evidence="4">JCM 31920</strain>
    </source>
</reference>
<name>A0ABP8ME15_9BACT</name>